<gene>
    <name evidence="9" type="ORF">VitviT2T_014186</name>
</gene>
<protein>
    <submittedName>
        <fullName evidence="9">Uncharacterized protein</fullName>
    </submittedName>
</protein>
<keyword evidence="2 8" id="KW-0812">Transmembrane</keyword>
<dbReference type="SUPFAM" id="SSF52058">
    <property type="entry name" value="L domain-like"/>
    <property type="match status" value="1"/>
</dbReference>
<keyword evidence="7" id="KW-0325">Glycoprotein</keyword>
<evidence type="ECO:0000256" key="7">
    <source>
        <dbReference type="ARBA" id="ARBA00023180"/>
    </source>
</evidence>
<feature type="transmembrane region" description="Helical" evidence="8">
    <location>
        <begin position="114"/>
        <end position="133"/>
    </location>
</feature>
<dbReference type="InterPro" id="IPR046956">
    <property type="entry name" value="RLP23-like"/>
</dbReference>
<organism evidence="9 10">
    <name type="scientific">Vitis vinifera</name>
    <name type="common">Grape</name>
    <dbReference type="NCBI Taxonomy" id="29760"/>
    <lineage>
        <taxon>Eukaryota</taxon>
        <taxon>Viridiplantae</taxon>
        <taxon>Streptophyta</taxon>
        <taxon>Embryophyta</taxon>
        <taxon>Tracheophyta</taxon>
        <taxon>Spermatophyta</taxon>
        <taxon>Magnoliopsida</taxon>
        <taxon>eudicotyledons</taxon>
        <taxon>Gunneridae</taxon>
        <taxon>Pentapetalae</taxon>
        <taxon>rosids</taxon>
        <taxon>Vitales</taxon>
        <taxon>Vitaceae</taxon>
        <taxon>Viteae</taxon>
        <taxon>Vitis</taxon>
    </lineage>
</organism>
<evidence type="ECO:0000313" key="9">
    <source>
        <dbReference type="EMBL" id="WJZ95413.1"/>
    </source>
</evidence>
<keyword evidence="5 8" id="KW-0472">Membrane</keyword>
<evidence type="ECO:0000256" key="8">
    <source>
        <dbReference type="SAM" id="Phobius"/>
    </source>
</evidence>
<evidence type="ECO:0000256" key="2">
    <source>
        <dbReference type="ARBA" id="ARBA00022692"/>
    </source>
</evidence>
<dbReference type="InterPro" id="IPR001611">
    <property type="entry name" value="Leu-rich_rpt"/>
</dbReference>
<accession>A0ABY9CIX6</accession>
<proteinExistence type="predicted"/>
<keyword evidence="6" id="KW-0675">Receptor</keyword>
<dbReference type="Pfam" id="PF13855">
    <property type="entry name" value="LRR_8"/>
    <property type="match status" value="1"/>
</dbReference>
<keyword evidence="10" id="KW-1185">Reference proteome</keyword>
<dbReference type="Proteomes" id="UP001227230">
    <property type="component" value="Chromosome 9"/>
</dbReference>
<evidence type="ECO:0000256" key="5">
    <source>
        <dbReference type="ARBA" id="ARBA00023136"/>
    </source>
</evidence>
<evidence type="ECO:0000256" key="4">
    <source>
        <dbReference type="ARBA" id="ARBA00022989"/>
    </source>
</evidence>
<evidence type="ECO:0000256" key="1">
    <source>
        <dbReference type="ARBA" id="ARBA00004479"/>
    </source>
</evidence>
<dbReference type="Gene3D" id="3.80.10.10">
    <property type="entry name" value="Ribonuclease Inhibitor"/>
    <property type="match status" value="1"/>
</dbReference>
<dbReference type="PANTHER" id="PTHR48063:SF16">
    <property type="entry name" value="LRR RECEPTOR-LIKE SERINE_THREONINE-PROTEIN KINASE GSO1"/>
    <property type="match status" value="1"/>
</dbReference>
<evidence type="ECO:0000256" key="6">
    <source>
        <dbReference type="ARBA" id="ARBA00023170"/>
    </source>
</evidence>
<dbReference type="EMBL" id="CP126656">
    <property type="protein sequence ID" value="WJZ95413.1"/>
    <property type="molecule type" value="Genomic_DNA"/>
</dbReference>
<sequence length="153" mass="16669">MLNLSRNHITGHIPENISRLHQLSSLDLSSNMFFGVIPRSMSSLSALGYLNLSYNNFSGVIPFIGQMTTFNASVFEGNPGLCGAPLDTKCQGEGLDGGQKNVVDEKGNGYLDEWFYLSVGLGFAVGVLLPFFICTFSKSCYEVYFGFVNKIVG</sequence>
<comment type="subcellular location">
    <subcellularLocation>
        <location evidence="1">Membrane</location>
        <topology evidence="1">Single-pass type I membrane protein</topology>
    </subcellularLocation>
</comment>
<reference evidence="9 10" key="1">
    <citation type="journal article" date="2023" name="Hortic Res">
        <title>The complete reference genome for grapevine (Vitis vinifera L.) genetics and breeding.</title>
        <authorList>
            <person name="Shi X."/>
            <person name="Cao S."/>
            <person name="Wang X."/>
            <person name="Huang S."/>
            <person name="Wang Y."/>
            <person name="Liu Z."/>
            <person name="Liu W."/>
            <person name="Leng X."/>
            <person name="Peng Y."/>
            <person name="Wang N."/>
            <person name="Wang Y."/>
            <person name="Ma Z."/>
            <person name="Xu X."/>
            <person name="Zhang F."/>
            <person name="Xue H."/>
            <person name="Zhong H."/>
            <person name="Wang Y."/>
            <person name="Zhang K."/>
            <person name="Velt A."/>
            <person name="Avia K."/>
            <person name="Holtgrawe D."/>
            <person name="Grimplet J."/>
            <person name="Matus J.T."/>
            <person name="Ware D."/>
            <person name="Wu X."/>
            <person name="Wang H."/>
            <person name="Liu C."/>
            <person name="Fang Y."/>
            <person name="Rustenholz C."/>
            <person name="Cheng Z."/>
            <person name="Xiao H."/>
            <person name="Zhou Y."/>
        </authorList>
    </citation>
    <scope>NUCLEOTIDE SEQUENCE [LARGE SCALE GENOMIC DNA]</scope>
    <source>
        <strain evidence="10">cv. Pinot noir / PN40024</strain>
        <tissue evidence="9">Leaf</tissue>
    </source>
</reference>
<dbReference type="PANTHER" id="PTHR48063">
    <property type="entry name" value="LRR RECEPTOR-LIKE KINASE"/>
    <property type="match status" value="1"/>
</dbReference>
<keyword evidence="3" id="KW-0732">Signal</keyword>
<name>A0ABY9CIX6_VITVI</name>
<keyword evidence="4 8" id="KW-1133">Transmembrane helix</keyword>
<evidence type="ECO:0000256" key="3">
    <source>
        <dbReference type="ARBA" id="ARBA00022729"/>
    </source>
</evidence>
<dbReference type="InterPro" id="IPR032675">
    <property type="entry name" value="LRR_dom_sf"/>
</dbReference>
<evidence type="ECO:0000313" key="10">
    <source>
        <dbReference type="Proteomes" id="UP001227230"/>
    </source>
</evidence>